<dbReference type="EMBL" id="QRTH01000003">
    <property type="protein sequence ID" value="RGQ52240.1"/>
    <property type="molecule type" value="Genomic_DNA"/>
</dbReference>
<reference evidence="1 2" key="1">
    <citation type="submission" date="2018-08" db="EMBL/GenBank/DDBJ databases">
        <title>A genome reference for cultivated species of the human gut microbiota.</title>
        <authorList>
            <person name="Zou Y."/>
            <person name="Xue W."/>
            <person name="Luo G."/>
        </authorList>
    </citation>
    <scope>NUCLEOTIDE SEQUENCE [LARGE SCALE GENOMIC DNA]</scope>
    <source>
        <strain evidence="1 2">AF28-11</strain>
    </source>
</reference>
<evidence type="ECO:0000313" key="2">
    <source>
        <dbReference type="Proteomes" id="UP000283680"/>
    </source>
</evidence>
<gene>
    <name evidence="1" type="ORF">DWY92_08215</name>
</gene>
<dbReference type="SUPFAM" id="SSF56281">
    <property type="entry name" value="Metallo-hydrolase/oxidoreductase"/>
    <property type="match status" value="1"/>
</dbReference>
<evidence type="ECO:0000313" key="1">
    <source>
        <dbReference type="EMBL" id="RGQ52240.1"/>
    </source>
</evidence>
<name>A0A412BE36_BACUN</name>
<organism evidence="1 2">
    <name type="scientific">Bacteroides uniformis</name>
    <dbReference type="NCBI Taxonomy" id="820"/>
    <lineage>
        <taxon>Bacteria</taxon>
        <taxon>Pseudomonadati</taxon>
        <taxon>Bacteroidota</taxon>
        <taxon>Bacteroidia</taxon>
        <taxon>Bacteroidales</taxon>
        <taxon>Bacteroidaceae</taxon>
        <taxon>Bacteroides</taxon>
    </lineage>
</organism>
<accession>A0A412BE36</accession>
<dbReference type="PANTHER" id="PTHR30619">
    <property type="entry name" value="DNA INTERNALIZATION/COMPETENCE PROTEIN COMEC/REC2"/>
    <property type="match status" value="1"/>
</dbReference>
<dbReference type="AlphaFoldDB" id="A0A412BE36"/>
<dbReference type="PANTHER" id="PTHR30619:SF1">
    <property type="entry name" value="RECOMBINATION PROTEIN 2"/>
    <property type="match status" value="1"/>
</dbReference>
<dbReference type="Gene3D" id="3.60.15.10">
    <property type="entry name" value="Ribonuclease Z/Hydroxyacylglutathione hydrolase-like"/>
    <property type="match status" value="1"/>
</dbReference>
<dbReference type="InterPro" id="IPR052159">
    <property type="entry name" value="Competence_DNA_uptake"/>
</dbReference>
<dbReference type="InterPro" id="IPR036866">
    <property type="entry name" value="RibonucZ/Hydroxyglut_hydro"/>
</dbReference>
<sequence length="348" mass="39803">MLPIKDISPMAKIHFLNVDEGDCSIIQHDNGKVTMIDICCGNIVEQQSSGVTFSTESVNTIKGNFNMKAYPTNPVEYIKRWHMSDIFRYIQTHPDMDHMDGLKNLANSKLIINFWDTTNTKEQSFDEYGNCGRYKKEDWDCYQRLRKSEYNPKSLTFYDGTTAKYFAEDDNGALSDDYLKILSPTKELIKAAEAAGDWNDSSYVILYCIQGRKLLFCGDAGMGTINHLLEHHKDDIANLDVLIAPHHGRDSDKDFTFLDIMNPKLTLIGNAKCQHLAYDKWNSRGLEHIQNNQGGNILIDIRNNGEMHVSCSNKSFADAYNQEYFNKEEAPKDSNNPGYWCLCYYKAN</sequence>
<proteinExistence type="predicted"/>
<protein>
    <recommendedName>
        <fullName evidence="3">MBL fold metallo-hydrolase</fullName>
    </recommendedName>
</protein>
<comment type="caution">
    <text evidence="1">The sequence shown here is derived from an EMBL/GenBank/DDBJ whole genome shotgun (WGS) entry which is preliminary data.</text>
</comment>
<evidence type="ECO:0008006" key="3">
    <source>
        <dbReference type="Google" id="ProtNLM"/>
    </source>
</evidence>
<dbReference type="Proteomes" id="UP000283680">
    <property type="component" value="Unassembled WGS sequence"/>
</dbReference>